<dbReference type="CDD" id="cd04301">
    <property type="entry name" value="NAT_SF"/>
    <property type="match status" value="1"/>
</dbReference>
<feature type="domain" description="N-acetyltransferase" evidence="1">
    <location>
        <begin position="7"/>
        <end position="208"/>
    </location>
</feature>
<proteinExistence type="predicted"/>
<dbReference type="GO" id="GO:0016747">
    <property type="term" value="F:acyltransferase activity, transferring groups other than amino-acyl groups"/>
    <property type="evidence" value="ECO:0007669"/>
    <property type="project" value="InterPro"/>
</dbReference>
<dbReference type="InterPro" id="IPR000182">
    <property type="entry name" value="GNAT_dom"/>
</dbReference>
<protein>
    <recommendedName>
        <fullName evidence="1">N-acetyltransferase domain-containing protein</fullName>
    </recommendedName>
</protein>
<dbReference type="Proteomes" id="UP000054988">
    <property type="component" value="Unassembled WGS sequence"/>
</dbReference>
<sequence length="210" mass="23696">MSKPTVHRVQELTESEVVHLTDIHVRAYEGGTGTGGDWSLAPYIARAIIRATLLEGEIYVVKNDSNQIVSFGLWFRPGTEVFSTPEQRVLGFDDFFKKLKPEMQEWYSNTYPEYLKKYLDGVFTKEETSKRWWCSNLVTSPEYQGRGYATAIVNAVLEKVAKQNEFIGLATAPPLNVRKYLSMGFKERTAFSLPSPAGDQVVHVFSKGSA</sequence>
<dbReference type="EMBL" id="LATX01001780">
    <property type="protein sequence ID" value="KTB38136.1"/>
    <property type="molecule type" value="Genomic_DNA"/>
</dbReference>
<dbReference type="InterPro" id="IPR052523">
    <property type="entry name" value="Trichothecene_AcTrans"/>
</dbReference>
<dbReference type="InterPro" id="IPR016181">
    <property type="entry name" value="Acyl_CoA_acyltransferase"/>
</dbReference>
<gene>
    <name evidence="2" type="ORF">WG66_9285</name>
</gene>
<dbReference type="Pfam" id="PF00583">
    <property type="entry name" value="Acetyltransf_1"/>
    <property type="match status" value="1"/>
</dbReference>
<organism evidence="2 3">
    <name type="scientific">Moniliophthora roreri</name>
    <name type="common">Frosty pod rot fungus</name>
    <name type="synonym">Monilia roreri</name>
    <dbReference type="NCBI Taxonomy" id="221103"/>
    <lineage>
        <taxon>Eukaryota</taxon>
        <taxon>Fungi</taxon>
        <taxon>Dikarya</taxon>
        <taxon>Basidiomycota</taxon>
        <taxon>Agaricomycotina</taxon>
        <taxon>Agaricomycetes</taxon>
        <taxon>Agaricomycetidae</taxon>
        <taxon>Agaricales</taxon>
        <taxon>Marasmiineae</taxon>
        <taxon>Marasmiaceae</taxon>
        <taxon>Moniliophthora</taxon>
    </lineage>
</organism>
<dbReference type="SUPFAM" id="SSF55729">
    <property type="entry name" value="Acyl-CoA N-acyltransferases (Nat)"/>
    <property type="match status" value="1"/>
</dbReference>
<name>A0A0W0FPK9_MONRR</name>
<dbReference type="PANTHER" id="PTHR42791">
    <property type="entry name" value="GNAT FAMILY ACETYLTRANSFERASE"/>
    <property type="match status" value="1"/>
</dbReference>
<dbReference type="AlphaFoldDB" id="A0A0W0FPK9"/>
<evidence type="ECO:0000313" key="3">
    <source>
        <dbReference type="Proteomes" id="UP000054988"/>
    </source>
</evidence>
<reference evidence="2 3" key="1">
    <citation type="submission" date="2015-12" db="EMBL/GenBank/DDBJ databases">
        <title>Draft genome sequence of Moniliophthora roreri, the causal agent of frosty pod rot of cacao.</title>
        <authorList>
            <person name="Aime M.C."/>
            <person name="Diaz-Valderrama J.R."/>
            <person name="Kijpornyongpan T."/>
            <person name="Phillips-Mora W."/>
        </authorList>
    </citation>
    <scope>NUCLEOTIDE SEQUENCE [LARGE SCALE GENOMIC DNA]</scope>
    <source>
        <strain evidence="2 3">MCA 2952</strain>
    </source>
</reference>
<dbReference type="PANTHER" id="PTHR42791:SF2">
    <property type="entry name" value="N-ACETYLTRANSFERASE DOMAIN-CONTAINING PROTEIN"/>
    <property type="match status" value="1"/>
</dbReference>
<accession>A0A0W0FPK9</accession>
<dbReference type="PROSITE" id="PS51186">
    <property type="entry name" value="GNAT"/>
    <property type="match status" value="1"/>
</dbReference>
<comment type="caution">
    <text evidence="2">The sequence shown here is derived from an EMBL/GenBank/DDBJ whole genome shotgun (WGS) entry which is preliminary data.</text>
</comment>
<evidence type="ECO:0000259" key="1">
    <source>
        <dbReference type="PROSITE" id="PS51186"/>
    </source>
</evidence>
<evidence type="ECO:0000313" key="2">
    <source>
        <dbReference type="EMBL" id="KTB38136.1"/>
    </source>
</evidence>
<dbReference type="Gene3D" id="3.40.630.30">
    <property type="match status" value="1"/>
</dbReference>